<dbReference type="PANTHER" id="PTHR43877">
    <property type="entry name" value="AMINOALKYLPHOSPHONATE N-ACETYLTRANSFERASE-RELATED-RELATED"/>
    <property type="match status" value="1"/>
</dbReference>
<evidence type="ECO:0000259" key="3">
    <source>
        <dbReference type="PROSITE" id="PS51186"/>
    </source>
</evidence>
<dbReference type="PANTHER" id="PTHR43877:SF5">
    <property type="entry name" value="BLL8307 PROTEIN"/>
    <property type="match status" value="1"/>
</dbReference>
<dbReference type="CDD" id="cd04301">
    <property type="entry name" value="NAT_SF"/>
    <property type="match status" value="1"/>
</dbReference>
<evidence type="ECO:0000256" key="1">
    <source>
        <dbReference type="ARBA" id="ARBA00022679"/>
    </source>
</evidence>
<dbReference type="Pfam" id="PF00583">
    <property type="entry name" value="Acetyltransf_1"/>
    <property type="match status" value="1"/>
</dbReference>
<evidence type="ECO:0000313" key="5">
    <source>
        <dbReference type="Proteomes" id="UP000292452"/>
    </source>
</evidence>
<keyword evidence="1 4" id="KW-0808">Transferase</keyword>
<dbReference type="InterPro" id="IPR050832">
    <property type="entry name" value="Bact_Acetyltransf"/>
</dbReference>
<accession>A0A4Q9HNF7</accession>
<dbReference type="SUPFAM" id="SSF55729">
    <property type="entry name" value="Acyl-CoA N-acyltransferases (Nat)"/>
    <property type="match status" value="1"/>
</dbReference>
<dbReference type="GO" id="GO:0016747">
    <property type="term" value="F:acyltransferase activity, transferring groups other than amino-acyl groups"/>
    <property type="evidence" value="ECO:0007669"/>
    <property type="project" value="InterPro"/>
</dbReference>
<sequence>MTDLRIAPVDGDAMLQDWRYVHNAIIPTAALSLDEVRERVRRNRLAVAYLGDVLVGCSTVRPPTNDASVATVIARVLPAHRRQGFGGDLFAQGLAQARKLGADLVETVVLASNVDGLRFAHAHGFVEVDRYLLPGNSVPFIDLRLA</sequence>
<name>A0A4Q9HNF7_STRKA</name>
<gene>
    <name evidence="4" type="ORF">EYS09_28340</name>
</gene>
<dbReference type="EMBL" id="SIXH01000348">
    <property type="protein sequence ID" value="TBO56368.1"/>
    <property type="molecule type" value="Genomic_DNA"/>
</dbReference>
<keyword evidence="2" id="KW-0012">Acyltransferase</keyword>
<comment type="caution">
    <text evidence="4">The sequence shown here is derived from an EMBL/GenBank/DDBJ whole genome shotgun (WGS) entry which is preliminary data.</text>
</comment>
<feature type="domain" description="N-acetyltransferase" evidence="3">
    <location>
        <begin position="4"/>
        <end position="146"/>
    </location>
</feature>
<dbReference type="RefSeq" id="WP_131125362.1">
    <property type="nucleotide sequence ID" value="NZ_SIXH01000348.1"/>
</dbReference>
<reference evidence="4 5" key="1">
    <citation type="submission" date="2019-02" db="EMBL/GenBank/DDBJ databases">
        <title>Draft Genome Sequence of Streptomyces sp. AM-2504, identified by 16S rRNA comparative analysis as a Streptomyces Kasugaensis strain.</title>
        <authorList>
            <person name="Napolioni V."/>
            <person name="Giuliodori A.M."/>
            <person name="Spurio R."/>
            <person name="Fabbretti A."/>
        </authorList>
    </citation>
    <scope>NUCLEOTIDE SEQUENCE [LARGE SCALE GENOMIC DNA]</scope>
    <source>
        <strain evidence="4 5">AM-2504</strain>
    </source>
</reference>
<proteinExistence type="predicted"/>
<organism evidence="4 5">
    <name type="scientific">Streptomyces kasugaensis</name>
    <dbReference type="NCBI Taxonomy" id="1946"/>
    <lineage>
        <taxon>Bacteria</taxon>
        <taxon>Bacillati</taxon>
        <taxon>Actinomycetota</taxon>
        <taxon>Actinomycetes</taxon>
        <taxon>Kitasatosporales</taxon>
        <taxon>Streptomycetaceae</taxon>
        <taxon>Streptomyces</taxon>
    </lineage>
</organism>
<dbReference type="InterPro" id="IPR016181">
    <property type="entry name" value="Acyl_CoA_acyltransferase"/>
</dbReference>
<dbReference type="PROSITE" id="PS51186">
    <property type="entry name" value="GNAT"/>
    <property type="match status" value="1"/>
</dbReference>
<dbReference type="InterPro" id="IPR000182">
    <property type="entry name" value="GNAT_dom"/>
</dbReference>
<protein>
    <submittedName>
        <fullName evidence="4">GNAT family N-acetyltransferase</fullName>
    </submittedName>
</protein>
<dbReference type="Proteomes" id="UP000292452">
    <property type="component" value="Unassembled WGS sequence"/>
</dbReference>
<evidence type="ECO:0000313" key="4">
    <source>
        <dbReference type="EMBL" id="TBO56368.1"/>
    </source>
</evidence>
<keyword evidence="5" id="KW-1185">Reference proteome</keyword>
<evidence type="ECO:0000256" key="2">
    <source>
        <dbReference type="ARBA" id="ARBA00023315"/>
    </source>
</evidence>
<dbReference type="Gene3D" id="3.40.630.30">
    <property type="match status" value="1"/>
</dbReference>
<dbReference type="AlphaFoldDB" id="A0A4Q9HNF7"/>